<gene>
    <name evidence="2" type="ORF">DFP72DRAFT_1045426</name>
</gene>
<accession>A0A8H6M4U2</accession>
<dbReference type="AlphaFoldDB" id="A0A8H6M4U2"/>
<protein>
    <submittedName>
        <fullName evidence="2">NmrA family protein</fullName>
    </submittedName>
</protein>
<dbReference type="Proteomes" id="UP000521943">
    <property type="component" value="Unassembled WGS sequence"/>
</dbReference>
<evidence type="ECO:0000313" key="2">
    <source>
        <dbReference type="EMBL" id="KAF6755703.1"/>
    </source>
</evidence>
<dbReference type="InterPro" id="IPR036291">
    <property type="entry name" value="NAD(P)-bd_dom_sf"/>
</dbReference>
<dbReference type="Gene3D" id="3.40.50.720">
    <property type="entry name" value="NAD(P)-binding Rossmann-like Domain"/>
    <property type="match status" value="1"/>
</dbReference>
<keyword evidence="3" id="KW-1185">Reference proteome</keyword>
<organism evidence="2 3">
    <name type="scientific">Ephemerocybe angulata</name>
    <dbReference type="NCBI Taxonomy" id="980116"/>
    <lineage>
        <taxon>Eukaryota</taxon>
        <taxon>Fungi</taxon>
        <taxon>Dikarya</taxon>
        <taxon>Basidiomycota</taxon>
        <taxon>Agaricomycotina</taxon>
        <taxon>Agaricomycetes</taxon>
        <taxon>Agaricomycetidae</taxon>
        <taxon>Agaricales</taxon>
        <taxon>Agaricineae</taxon>
        <taxon>Psathyrellaceae</taxon>
        <taxon>Ephemerocybe</taxon>
    </lineage>
</organism>
<feature type="domain" description="NAD(P)-binding" evidence="1">
    <location>
        <begin position="7"/>
        <end position="167"/>
    </location>
</feature>
<evidence type="ECO:0000259" key="1">
    <source>
        <dbReference type="Pfam" id="PF13460"/>
    </source>
</evidence>
<reference evidence="2 3" key="1">
    <citation type="submission" date="2020-07" db="EMBL/GenBank/DDBJ databases">
        <title>Comparative genomics of pyrophilous fungi reveals a link between fire events and developmental genes.</title>
        <authorList>
            <consortium name="DOE Joint Genome Institute"/>
            <person name="Steindorff A.S."/>
            <person name="Carver A."/>
            <person name="Calhoun S."/>
            <person name="Stillman K."/>
            <person name="Liu H."/>
            <person name="Lipzen A."/>
            <person name="Pangilinan J."/>
            <person name="Labutti K."/>
            <person name="Bruns T.D."/>
            <person name="Grigoriev I.V."/>
        </authorList>
    </citation>
    <scope>NUCLEOTIDE SEQUENCE [LARGE SCALE GENOMIC DNA]</scope>
    <source>
        <strain evidence="2 3">CBS 144469</strain>
    </source>
</reference>
<dbReference type="SUPFAM" id="SSF51735">
    <property type="entry name" value="NAD(P)-binding Rossmann-fold domains"/>
    <property type="match status" value="1"/>
</dbReference>
<dbReference type="Pfam" id="PF13460">
    <property type="entry name" value="NAD_binding_10"/>
    <property type="match status" value="1"/>
</dbReference>
<dbReference type="InterPro" id="IPR051604">
    <property type="entry name" value="Ergot_Alk_Oxidoreductase"/>
</dbReference>
<dbReference type="InterPro" id="IPR016040">
    <property type="entry name" value="NAD(P)-bd_dom"/>
</dbReference>
<evidence type="ECO:0000313" key="3">
    <source>
        <dbReference type="Proteomes" id="UP000521943"/>
    </source>
</evidence>
<dbReference type="Gene3D" id="3.90.25.10">
    <property type="entry name" value="UDP-galactose 4-epimerase, domain 1"/>
    <property type="match status" value="1"/>
</dbReference>
<dbReference type="PANTHER" id="PTHR43162">
    <property type="match status" value="1"/>
</dbReference>
<dbReference type="OrthoDB" id="419598at2759"/>
<name>A0A8H6M4U2_9AGAR</name>
<proteinExistence type="predicted"/>
<comment type="caution">
    <text evidence="2">The sequence shown here is derived from an EMBL/GenBank/DDBJ whole genome shotgun (WGS) entry which is preliminary data.</text>
</comment>
<dbReference type="EMBL" id="JACGCI010000029">
    <property type="protein sequence ID" value="KAF6755703.1"/>
    <property type="molecule type" value="Genomic_DNA"/>
</dbReference>
<dbReference type="PANTHER" id="PTHR43162:SF1">
    <property type="entry name" value="PRESTALK A DIFFERENTIATION PROTEIN A"/>
    <property type="match status" value="1"/>
</dbReference>
<sequence length="286" mass="31333">MTTLITGGASQTGLALAALLQTEGIPVLFGSRSGRGVPAGIPSVKLDFTDPSTFEAPFSVEGHKINSVYLVFAEFDPFPFAKPFIDLAVEKGVGRFVILSAGGRRTEKGPDSIGMGKVHTYLDEKGLDYVSLRPIWFTENLSRNYGYGIKQYNSFQNTMSKARVPLIAVEDIAQAAFYAITDISKLPNREPILVGPELVSYPEIAAILTETLGRQITHITISQDELVKKYQTYGIPDALARYLAEIEGEEETMGVGEALMKDPRTLVGKLGVRDWIMKHKEEFAPA</sequence>